<proteinExistence type="predicted"/>
<organism evidence="1 2">
    <name type="scientific">Pararhizobium mangrovi</name>
    <dbReference type="NCBI Taxonomy" id="2590452"/>
    <lineage>
        <taxon>Bacteria</taxon>
        <taxon>Pseudomonadati</taxon>
        <taxon>Pseudomonadota</taxon>
        <taxon>Alphaproteobacteria</taxon>
        <taxon>Hyphomicrobiales</taxon>
        <taxon>Rhizobiaceae</taxon>
        <taxon>Rhizobium/Agrobacterium group</taxon>
        <taxon>Pararhizobium</taxon>
    </lineage>
</organism>
<dbReference type="AlphaFoldDB" id="A0A506U699"/>
<dbReference type="Proteomes" id="UP000320314">
    <property type="component" value="Unassembled WGS sequence"/>
</dbReference>
<dbReference type="RefSeq" id="WP_141166854.1">
    <property type="nucleotide sequence ID" value="NZ_VHLH01000016.1"/>
</dbReference>
<sequence length="64" mass="7099">MPQLLVIAGFGALAWYGYQRFVKEAERVSRAVRRAEKETETGAIGTLVRDPVTGEYRVAAKEAD</sequence>
<keyword evidence="2" id="KW-1185">Reference proteome</keyword>
<accession>A0A506U699</accession>
<protein>
    <submittedName>
        <fullName evidence="1">Uncharacterized protein</fullName>
    </submittedName>
</protein>
<gene>
    <name evidence="1" type="ORF">FJU11_09695</name>
</gene>
<dbReference type="EMBL" id="VHLH01000016">
    <property type="protein sequence ID" value="TPW28129.1"/>
    <property type="molecule type" value="Genomic_DNA"/>
</dbReference>
<evidence type="ECO:0000313" key="2">
    <source>
        <dbReference type="Proteomes" id="UP000320314"/>
    </source>
</evidence>
<name>A0A506U699_9HYPH</name>
<reference evidence="1 2" key="1">
    <citation type="submission" date="2019-06" db="EMBL/GenBank/DDBJ databases">
        <authorList>
            <person name="Li M."/>
        </authorList>
    </citation>
    <scope>NUCLEOTIDE SEQUENCE [LARGE SCALE GENOMIC DNA]</scope>
    <source>
        <strain evidence="1 2">BGMRC6574</strain>
    </source>
</reference>
<evidence type="ECO:0000313" key="1">
    <source>
        <dbReference type="EMBL" id="TPW28129.1"/>
    </source>
</evidence>
<comment type="caution">
    <text evidence="1">The sequence shown here is derived from an EMBL/GenBank/DDBJ whole genome shotgun (WGS) entry which is preliminary data.</text>
</comment>